<evidence type="ECO:0000313" key="1">
    <source>
        <dbReference type="EMBL" id="MDR6239863.1"/>
    </source>
</evidence>
<sequence>MQTIKCDYLQQLYVLPSKFSGVEELRYTGYLDKKSAFVFSALTELKRVEFGSTAYYSIKSLIDPVLEAPSLEEIHGYHSLCYSSEFFEKLIRKKTFRKLVITNPSSLQLLQLEKLYEEGGLDGFHLVSNKSNRAYESDSKKKIIEIDTDFSGVLDDIAEKICFKTGVDKHYEFESDFSEEKWVQECTLAIWTNDFDAFKRLIYLVKYLPYPIGVQKYFQYLLINFVEFRYWKIGEEYAKALGKLSDNPIYVPLIQLMLSKLEGVNLHVIPQKFQSWIPFCSNACSIEFTRAMTDENKIIEFSVDMISNPDKITKLELSYVHLDSDVLDLSEFTALEELVIKELRLRDFILPENSCLKKFEMLRSYDKADLPDSLLNCKELEYFNFYDKQLNLSRKFYELTKLNYINISFDGDGKVELTKDIGKLVNLEFLTIINSHGLSRVPRMIRRLEKLRHVSLHGSYASIPEEIFLLPVLEQLHISSDHLDEIPKALDQCVAFDIEVKGSNIRSVPLGQVGRLGPAFSCDTVDFQNRDLNDFYMAKKGEYLPLEKHQDFFNILYNSFEGAGKASIDLYFDVLATNESKYIYAINDQIEYFNKDRKSIAKHGIPKGSKVGLIGDLHGNSDMLIAQLNQLEISWADIDKETPEYLIVGNSPTWKDWLSEGEFVLCSESQMMEFISSKGLKQFNTPEGKQSIAQIENLLYSKEGSNQRLGLEMLMSMGLPKELELLVLVIAKNTLLPEDINHDPEVPELAERIIRAYTSDFRMLSVLDNENKALDYDWDKNHWFMPEKVFTELNDYNQRDNNISRRGYICWHLLWKLTHNSVVFIDLFNKLRNDYLIEEMDYFKEKNQEIIDDGYKFNILRRKQ</sequence>
<dbReference type="SUPFAM" id="SSF52047">
    <property type="entry name" value="RNI-like"/>
    <property type="match status" value="1"/>
</dbReference>
<reference evidence="1" key="1">
    <citation type="submission" date="2023-07" db="EMBL/GenBank/DDBJ databases">
        <title>Genomic Encyclopedia of Type Strains, Phase IV (KMG-IV): sequencing the most valuable type-strain genomes for metagenomic binning, comparative biology and taxonomic classification.</title>
        <authorList>
            <person name="Goeker M."/>
        </authorList>
    </citation>
    <scope>NUCLEOTIDE SEQUENCE</scope>
    <source>
        <strain evidence="1">DSM 26174</strain>
    </source>
</reference>
<dbReference type="RefSeq" id="WP_309939668.1">
    <property type="nucleotide sequence ID" value="NZ_AP025305.1"/>
</dbReference>
<comment type="caution">
    <text evidence="1">The sequence shown here is derived from an EMBL/GenBank/DDBJ whole genome shotgun (WGS) entry which is preliminary data.</text>
</comment>
<dbReference type="InterPro" id="IPR032675">
    <property type="entry name" value="LRR_dom_sf"/>
</dbReference>
<dbReference type="PANTHER" id="PTHR45752:SF195">
    <property type="entry name" value="LEUCINE-RICH REPEAT (LRR) FAMILY PROTEIN-RELATED"/>
    <property type="match status" value="1"/>
</dbReference>
<dbReference type="InterPro" id="IPR050715">
    <property type="entry name" value="LRR-SigEffector_domain"/>
</dbReference>
<dbReference type="AlphaFoldDB" id="A0AAE4BTI1"/>
<dbReference type="EMBL" id="JAVDQD010000003">
    <property type="protein sequence ID" value="MDR6239863.1"/>
    <property type="molecule type" value="Genomic_DNA"/>
</dbReference>
<dbReference type="Gene3D" id="3.80.10.10">
    <property type="entry name" value="Ribonuclease Inhibitor"/>
    <property type="match status" value="1"/>
</dbReference>
<evidence type="ECO:0000313" key="2">
    <source>
        <dbReference type="Proteomes" id="UP001185092"/>
    </source>
</evidence>
<keyword evidence="2" id="KW-1185">Reference proteome</keyword>
<name>A0AAE4BTI1_9BACT</name>
<gene>
    <name evidence="1" type="ORF">HNQ88_002911</name>
</gene>
<proteinExistence type="predicted"/>
<accession>A0AAE4BTI1</accession>
<organism evidence="1 2">
    <name type="scientific">Aureibacter tunicatorum</name>
    <dbReference type="NCBI Taxonomy" id="866807"/>
    <lineage>
        <taxon>Bacteria</taxon>
        <taxon>Pseudomonadati</taxon>
        <taxon>Bacteroidota</taxon>
        <taxon>Cytophagia</taxon>
        <taxon>Cytophagales</taxon>
        <taxon>Persicobacteraceae</taxon>
        <taxon>Aureibacter</taxon>
    </lineage>
</organism>
<dbReference type="PANTHER" id="PTHR45752">
    <property type="entry name" value="LEUCINE-RICH REPEAT-CONTAINING"/>
    <property type="match status" value="1"/>
</dbReference>
<protein>
    <submittedName>
        <fullName evidence="1">Uncharacterized protein</fullName>
    </submittedName>
</protein>
<dbReference type="Proteomes" id="UP001185092">
    <property type="component" value="Unassembled WGS sequence"/>
</dbReference>